<evidence type="ECO:0000256" key="3">
    <source>
        <dbReference type="ARBA" id="ARBA00022723"/>
    </source>
</evidence>
<accession>A0AAD3CKB8</accession>
<evidence type="ECO:0000256" key="7">
    <source>
        <dbReference type="PIRSR" id="PIRSR602403-1"/>
    </source>
</evidence>
<dbReference type="InterPro" id="IPR036396">
    <property type="entry name" value="Cyt_P450_sf"/>
</dbReference>
<dbReference type="Proteomes" id="UP001054902">
    <property type="component" value="Unassembled WGS sequence"/>
</dbReference>
<keyword evidence="2 7" id="KW-0349">Heme</keyword>
<comment type="caution">
    <text evidence="9">The sequence shown here is derived from an EMBL/GenBank/DDBJ whole genome shotgun (WGS) entry which is preliminary data.</text>
</comment>
<keyword evidence="3 7" id="KW-0479">Metal-binding</keyword>
<dbReference type="AlphaFoldDB" id="A0AAD3CKB8"/>
<keyword evidence="6" id="KW-0503">Monooxygenase</keyword>
<keyword evidence="8" id="KW-0732">Signal</keyword>
<dbReference type="GO" id="GO:0005506">
    <property type="term" value="F:iron ion binding"/>
    <property type="evidence" value="ECO:0007669"/>
    <property type="project" value="InterPro"/>
</dbReference>
<dbReference type="PANTHER" id="PTHR24291">
    <property type="entry name" value="CYTOCHROME P450 FAMILY 4"/>
    <property type="match status" value="1"/>
</dbReference>
<evidence type="ECO:0000256" key="5">
    <source>
        <dbReference type="ARBA" id="ARBA00023004"/>
    </source>
</evidence>
<evidence type="ECO:0000313" key="10">
    <source>
        <dbReference type="Proteomes" id="UP001054902"/>
    </source>
</evidence>
<dbReference type="InterPro" id="IPR001128">
    <property type="entry name" value="Cyt_P450"/>
</dbReference>
<evidence type="ECO:0000256" key="2">
    <source>
        <dbReference type="ARBA" id="ARBA00022617"/>
    </source>
</evidence>
<keyword evidence="4" id="KW-0560">Oxidoreductase</keyword>
<evidence type="ECO:0000313" key="9">
    <source>
        <dbReference type="EMBL" id="GFH47667.1"/>
    </source>
</evidence>
<feature type="chain" id="PRO_5042182136" description="Cytochrome P450" evidence="8">
    <location>
        <begin position="28"/>
        <end position="702"/>
    </location>
</feature>
<dbReference type="EMBL" id="BLLK01000023">
    <property type="protein sequence ID" value="GFH47667.1"/>
    <property type="molecule type" value="Genomic_DNA"/>
</dbReference>
<dbReference type="InterPro" id="IPR017972">
    <property type="entry name" value="Cyt_P450_CS"/>
</dbReference>
<dbReference type="InterPro" id="IPR050196">
    <property type="entry name" value="Cytochrome_P450_Monoox"/>
</dbReference>
<dbReference type="PROSITE" id="PS00086">
    <property type="entry name" value="CYTOCHROME_P450"/>
    <property type="match status" value="1"/>
</dbReference>
<organism evidence="9 10">
    <name type="scientific">Chaetoceros tenuissimus</name>
    <dbReference type="NCBI Taxonomy" id="426638"/>
    <lineage>
        <taxon>Eukaryota</taxon>
        <taxon>Sar</taxon>
        <taxon>Stramenopiles</taxon>
        <taxon>Ochrophyta</taxon>
        <taxon>Bacillariophyta</taxon>
        <taxon>Coscinodiscophyceae</taxon>
        <taxon>Chaetocerotophycidae</taxon>
        <taxon>Chaetocerotales</taxon>
        <taxon>Chaetocerotaceae</taxon>
        <taxon>Chaetoceros</taxon>
    </lineage>
</organism>
<evidence type="ECO:0000256" key="8">
    <source>
        <dbReference type="SAM" id="SignalP"/>
    </source>
</evidence>
<dbReference type="GO" id="GO:0004497">
    <property type="term" value="F:monooxygenase activity"/>
    <property type="evidence" value="ECO:0007669"/>
    <property type="project" value="UniProtKB-KW"/>
</dbReference>
<gene>
    <name evidence="9" type="ORF">CTEN210_04142</name>
</gene>
<evidence type="ECO:0000256" key="1">
    <source>
        <dbReference type="ARBA" id="ARBA00010617"/>
    </source>
</evidence>
<evidence type="ECO:0008006" key="11">
    <source>
        <dbReference type="Google" id="ProtNLM"/>
    </source>
</evidence>
<dbReference type="SUPFAM" id="SSF48264">
    <property type="entry name" value="Cytochrome P450"/>
    <property type="match status" value="1"/>
</dbReference>
<name>A0AAD3CKB8_9STRA</name>
<keyword evidence="5 7" id="KW-0408">Iron</keyword>
<feature type="signal peptide" evidence="8">
    <location>
        <begin position="1"/>
        <end position="27"/>
    </location>
</feature>
<keyword evidence="10" id="KW-1185">Reference proteome</keyword>
<dbReference type="InterPro" id="IPR002403">
    <property type="entry name" value="Cyt_P450_E_grp-IV"/>
</dbReference>
<comment type="cofactor">
    <cofactor evidence="7">
        <name>heme</name>
        <dbReference type="ChEBI" id="CHEBI:30413"/>
    </cofactor>
</comment>
<dbReference type="Gene3D" id="1.10.630.10">
    <property type="entry name" value="Cytochrome P450"/>
    <property type="match status" value="1"/>
</dbReference>
<dbReference type="PANTHER" id="PTHR24291:SF50">
    <property type="entry name" value="BIFUNCTIONAL ALBAFLAVENONE MONOOXYGENASE_TERPENE SYNTHASE"/>
    <property type="match status" value="1"/>
</dbReference>
<sequence length="702" mass="79948">MRWTNKNNNFCLLSLLIQLSLTPESQAFQSISTTNRINTKLFVSELEKEAEIIDNTPTTTTRTSYLDEQVLDPSTYESTLLESWDGNPNSQKGFDWEIEKLRRNFAGLRQLDDGTWVKRETIFDFLVNKAEFSSATVRRLDEPPKPVNLWDVYVMFATNLLANVGFGDALGMAKVPNAVIQKYEGSFFSFIKGALGGDLQTLAGGPLFLLLAKYYTDYGPIFNLSFGPKSFLVVSDPVMARHILRESSPDQYCKGMLAEILEPIMGKGLIPADPETWRVRRRAIVPGFHKRWLNRMINLFGDCGERLINDLEVRANQKTTVDMEERFCSVTLDIIGKSVFNFDFGSTTKESPVVKAVYRVLREAEHRSSSFIPYWNLPYADKWMGGQVEFRKDMTMLDDILADLINRAVESRKEATVEELEERDNAEDPSLLRFLVDMRGEDLTSKVLRDDLMTMLIAGHETTAAMLTWTLFELSQGDPQMLREVQAEVRTVLKGKDRPDYDDIVAMKKLRYCLIEALRLYPEPPILIRRARTGDTLPAGGTELKDGVKILRGTDIFISTWNLHRSPELWENPEKYDPTRWERPFKNIGVKEWEGYNPNKITGLYPNEIASDFAFLPFGGGQRKCVGDQFAMMEAAVTMSMLLNKFDFELQGRPEDVGMKTGATIHTMNGLNMIPKINDEIPETTGWWEARSKSVQVNGHSI</sequence>
<proteinExistence type="inferred from homology"/>
<dbReference type="PRINTS" id="PR00385">
    <property type="entry name" value="P450"/>
</dbReference>
<comment type="similarity">
    <text evidence="1">Belongs to the cytochrome P450 family.</text>
</comment>
<reference evidence="9 10" key="1">
    <citation type="journal article" date="2021" name="Sci. Rep.">
        <title>The genome of the diatom Chaetoceros tenuissimus carries an ancient integrated fragment of an extant virus.</title>
        <authorList>
            <person name="Hongo Y."/>
            <person name="Kimura K."/>
            <person name="Takaki Y."/>
            <person name="Yoshida Y."/>
            <person name="Baba S."/>
            <person name="Kobayashi G."/>
            <person name="Nagasaki K."/>
            <person name="Hano T."/>
            <person name="Tomaru Y."/>
        </authorList>
    </citation>
    <scope>NUCLEOTIDE SEQUENCE [LARGE SCALE GENOMIC DNA]</scope>
    <source>
        <strain evidence="9 10">NIES-3715</strain>
    </source>
</reference>
<dbReference type="CDD" id="cd11046">
    <property type="entry name" value="CYP97"/>
    <property type="match status" value="1"/>
</dbReference>
<protein>
    <recommendedName>
        <fullName evidence="11">Cytochrome P450</fullName>
    </recommendedName>
</protein>
<evidence type="ECO:0000256" key="6">
    <source>
        <dbReference type="ARBA" id="ARBA00023033"/>
    </source>
</evidence>
<dbReference type="GO" id="GO:0020037">
    <property type="term" value="F:heme binding"/>
    <property type="evidence" value="ECO:0007669"/>
    <property type="project" value="InterPro"/>
</dbReference>
<dbReference type="GO" id="GO:0016705">
    <property type="term" value="F:oxidoreductase activity, acting on paired donors, with incorporation or reduction of molecular oxygen"/>
    <property type="evidence" value="ECO:0007669"/>
    <property type="project" value="InterPro"/>
</dbReference>
<dbReference type="Pfam" id="PF00067">
    <property type="entry name" value="p450"/>
    <property type="match status" value="1"/>
</dbReference>
<evidence type="ECO:0000256" key="4">
    <source>
        <dbReference type="ARBA" id="ARBA00023002"/>
    </source>
</evidence>
<feature type="binding site" description="axial binding residue" evidence="7">
    <location>
        <position position="625"/>
    </location>
    <ligand>
        <name>heme</name>
        <dbReference type="ChEBI" id="CHEBI:30413"/>
    </ligand>
    <ligandPart>
        <name>Fe</name>
        <dbReference type="ChEBI" id="CHEBI:18248"/>
    </ligandPart>
</feature>
<dbReference type="PRINTS" id="PR00465">
    <property type="entry name" value="EP450IV"/>
</dbReference>